<protein>
    <recommendedName>
        <fullName evidence="2">histidine kinase</fullName>
        <ecNumber evidence="2">2.7.13.3</ecNumber>
    </recommendedName>
</protein>
<dbReference type="SUPFAM" id="SSF47384">
    <property type="entry name" value="Homodimeric domain of signal transducing histidine kinase"/>
    <property type="match status" value="1"/>
</dbReference>
<dbReference type="InterPro" id="IPR011006">
    <property type="entry name" value="CheY-like_superfamily"/>
</dbReference>
<dbReference type="GO" id="GO:0009927">
    <property type="term" value="F:histidine phosphotransfer kinase activity"/>
    <property type="evidence" value="ECO:0007669"/>
    <property type="project" value="TreeGrafter"/>
</dbReference>
<keyword evidence="11" id="KW-1185">Reference proteome</keyword>
<dbReference type="Pfam" id="PF00512">
    <property type="entry name" value="HisKA"/>
    <property type="match status" value="1"/>
</dbReference>
<dbReference type="Pfam" id="PF00072">
    <property type="entry name" value="Response_reg"/>
    <property type="match status" value="1"/>
</dbReference>
<dbReference type="Gene3D" id="3.40.50.2300">
    <property type="match status" value="1"/>
</dbReference>
<dbReference type="SMART" id="SM00448">
    <property type="entry name" value="REC"/>
    <property type="match status" value="1"/>
</dbReference>
<keyword evidence="3 6" id="KW-0597">Phosphoprotein</keyword>
<dbReference type="InterPro" id="IPR036097">
    <property type="entry name" value="HisK_dim/P_sf"/>
</dbReference>
<organism evidence="10 11">
    <name type="scientific">Anthostomella pinea</name>
    <dbReference type="NCBI Taxonomy" id="933095"/>
    <lineage>
        <taxon>Eukaryota</taxon>
        <taxon>Fungi</taxon>
        <taxon>Dikarya</taxon>
        <taxon>Ascomycota</taxon>
        <taxon>Pezizomycotina</taxon>
        <taxon>Sordariomycetes</taxon>
        <taxon>Xylariomycetidae</taxon>
        <taxon>Xylariales</taxon>
        <taxon>Xylariaceae</taxon>
        <taxon>Anthostomella</taxon>
    </lineage>
</organism>
<evidence type="ECO:0000256" key="7">
    <source>
        <dbReference type="SAM" id="MobiDB-lite"/>
    </source>
</evidence>
<comment type="catalytic activity">
    <reaction evidence="1">
        <text>ATP + protein L-histidine = ADP + protein N-phospho-L-histidine.</text>
        <dbReference type="EC" id="2.7.13.3"/>
    </reaction>
</comment>
<feature type="domain" description="Response regulatory" evidence="9">
    <location>
        <begin position="558"/>
        <end position="679"/>
    </location>
</feature>
<dbReference type="GO" id="GO:0005886">
    <property type="term" value="C:plasma membrane"/>
    <property type="evidence" value="ECO:0007669"/>
    <property type="project" value="TreeGrafter"/>
</dbReference>
<evidence type="ECO:0000259" key="8">
    <source>
        <dbReference type="PROSITE" id="PS50109"/>
    </source>
</evidence>
<dbReference type="GO" id="GO:0000155">
    <property type="term" value="F:phosphorelay sensor kinase activity"/>
    <property type="evidence" value="ECO:0007669"/>
    <property type="project" value="InterPro"/>
</dbReference>
<dbReference type="Proteomes" id="UP001295740">
    <property type="component" value="Unassembled WGS sequence"/>
</dbReference>
<dbReference type="EC" id="2.7.13.3" evidence="2"/>
<name>A0AAI8VJX8_9PEZI</name>
<evidence type="ECO:0000259" key="9">
    <source>
        <dbReference type="PROSITE" id="PS50110"/>
    </source>
</evidence>
<dbReference type="SMART" id="SM00388">
    <property type="entry name" value="HisKA"/>
    <property type="match status" value="1"/>
</dbReference>
<evidence type="ECO:0000256" key="6">
    <source>
        <dbReference type="PROSITE-ProRule" id="PRU00169"/>
    </source>
</evidence>
<evidence type="ECO:0000256" key="2">
    <source>
        <dbReference type="ARBA" id="ARBA00012438"/>
    </source>
</evidence>
<accession>A0AAI8VJX8</accession>
<dbReference type="InterPro" id="IPR001789">
    <property type="entry name" value="Sig_transdc_resp-reg_receiver"/>
</dbReference>
<evidence type="ECO:0000313" key="10">
    <source>
        <dbReference type="EMBL" id="CAJ2505800.1"/>
    </source>
</evidence>
<dbReference type="InterPro" id="IPR004358">
    <property type="entry name" value="Sig_transdc_His_kin-like_C"/>
</dbReference>
<proteinExistence type="predicted"/>
<feature type="modified residue" description="4-aspartylphosphate" evidence="6">
    <location>
        <position position="609"/>
    </location>
</feature>
<dbReference type="InterPro" id="IPR036890">
    <property type="entry name" value="HATPase_C_sf"/>
</dbReference>
<reference evidence="10" key="1">
    <citation type="submission" date="2023-10" db="EMBL/GenBank/DDBJ databases">
        <authorList>
            <person name="Hackl T."/>
        </authorList>
    </citation>
    <scope>NUCLEOTIDE SEQUENCE</scope>
</reference>
<evidence type="ECO:0000256" key="5">
    <source>
        <dbReference type="ARBA" id="ARBA00022777"/>
    </source>
</evidence>
<dbReference type="Gene3D" id="1.10.287.130">
    <property type="match status" value="1"/>
</dbReference>
<dbReference type="CDD" id="cd17546">
    <property type="entry name" value="REC_hyHK_CKI1_RcsC-like"/>
    <property type="match status" value="1"/>
</dbReference>
<dbReference type="PANTHER" id="PTHR43047">
    <property type="entry name" value="TWO-COMPONENT HISTIDINE PROTEIN KINASE"/>
    <property type="match status" value="1"/>
</dbReference>
<dbReference type="PANTHER" id="PTHR43047:SF72">
    <property type="entry name" value="OSMOSENSING HISTIDINE PROTEIN KINASE SLN1"/>
    <property type="match status" value="1"/>
</dbReference>
<dbReference type="EMBL" id="CAUWAG010000007">
    <property type="protein sequence ID" value="CAJ2505800.1"/>
    <property type="molecule type" value="Genomic_DNA"/>
</dbReference>
<feature type="region of interest" description="Disordered" evidence="7">
    <location>
        <begin position="496"/>
        <end position="554"/>
    </location>
</feature>
<dbReference type="AlphaFoldDB" id="A0AAI8VJX8"/>
<keyword evidence="5" id="KW-0418">Kinase</keyword>
<dbReference type="InterPro" id="IPR005467">
    <property type="entry name" value="His_kinase_dom"/>
</dbReference>
<dbReference type="SUPFAM" id="SSF52172">
    <property type="entry name" value="CheY-like"/>
    <property type="match status" value="1"/>
</dbReference>
<feature type="domain" description="Histidine kinase" evidence="8">
    <location>
        <begin position="22"/>
        <end position="316"/>
    </location>
</feature>
<feature type="compositionally biased region" description="Polar residues" evidence="7">
    <location>
        <begin position="535"/>
        <end position="552"/>
    </location>
</feature>
<evidence type="ECO:0000256" key="3">
    <source>
        <dbReference type="ARBA" id="ARBA00022553"/>
    </source>
</evidence>
<dbReference type="CDD" id="cd00082">
    <property type="entry name" value="HisKA"/>
    <property type="match status" value="1"/>
</dbReference>
<evidence type="ECO:0000313" key="11">
    <source>
        <dbReference type="Proteomes" id="UP001295740"/>
    </source>
</evidence>
<dbReference type="Pfam" id="PF02518">
    <property type="entry name" value="HATPase_c"/>
    <property type="match status" value="1"/>
</dbReference>
<dbReference type="InterPro" id="IPR003661">
    <property type="entry name" value="HisK_dim/P_dom"/>
</dbReference>
<dbReference type="InterPro" id="IPR003594">
    <property type="entry name" value="HATPase_dom"/>
</dbReference>
<comment type="caution">
    <text evidence="10">The sequence shown here is derived from an EMBL/GenBank/DDBJ whole genome shotgun (WGS) entry which is preliminary data.</text>
</comment>
<keyword evidence="4" id="KW-0808">Transferase</keyword>
<dbReference type="PROSITE" id="PS50110">
    <property type="entry name" value="RESPONSE_REGULATORY"/>
    <property type="match status" value="1"/>
</dbReference>
<dbReference type="SUPFAM" id="SSF55874">
    <property type="entry name" value="ATPase domain of HSP90 chaperone/DNA topoisomerase II/histidine kinase"/>
    <property type="match status" value="1"/>
</dbReference>
<gene>
    <name evidence="10" type="ORF">KHLLAP_LOCUS6268</name>
</gene>
<dbReference type="PRINTS" id="PR00344">
    <property type="entry name" value="BCTRLSENSOR"/>
</dbReference>
<dbReference type="SMART" id="SM00387">
    <property type="entry name" value="HATPase_c"/>
    <property type="match status" value="1"/>
</dbReference>
<dbReference type="PROSITE" id="PS50109">
    <property type="entry name" value="HIS_KIN"/>
    <property type="match status" value="1"/>
</dbReference>
<sequence>MAEIMRLEAMTYDKAKTDILGSLSHELRSPLHGVIAAADLLHDTTLDAFQCDVLHSMESCGRTLLDVMNHLLDYSKVNTFLRDEKGKRRSGRMTRSEKENSFRSNSLKLSSHVQLDVLTEESIDSVFAGHIFQKMSIAQLGKQDDGRNYDTKVIRRSDTLDAIESFGHQTGTASNVQLRLGHVSVFIDIDPSIPWDFRTQPGAIRRLVLNIFGNSLRYTERGFIIVALKQETTPAKHRQTTTNLKIIVADSGRGISPHFLQHNIFTPFAQEDRLSPGTGLGLSLVKQILKTFKGTVTIESRVGTGTCIQISLPMPKRIGETEVDPSFEGHKTALKGLRICLVGLDETLHSNSTSLPSLKPMSESDLMSSVCSEWLKMQVITLDDRDIRPDVVICGEDGLDQLVANVRQERGFAPIVVICRDAVTAHEYSTTFRPPGPRRILEYISQPVGPRKLAKVLVTALNRWIEVAKSELPASAVPDSPIDEARVLPSVLSKLQTSDLPDEPGGKSEGPSADTQQRDESTAEQVPPSAGEDSAPQSDTISRLSSPSNTDSDIGKTEFLLVDDNRINLQILASFMKKLEKPHRTAMNGFEAFKIFTAEPSRYSCILMDVSMPVMDGLEATRRIREIERTRKLAPTTIIALTGLASSSTQQEAFASGMDLFLTKPVKLKDLHTRLTERNL</sequence>
<dbReference type="FunFam" id="1.10.287.130:FF:000023">
    <property type="entry name" value="Sensor histidine kinase/response regulator, putative"/>
    <property type="match status" value="1"/>
</dbReference>
<dbReference type="Gene3D" id="3.30.565.10">
    <property type="entry name" value="Histidine kinase-like ATPase, C-terminal domain"/>
    <property type="match status" value="1"/>
</dbReference>
<evidence type="ECO:0000256" key="1">
    <source>
        <dbReference type="ARBA" id="ARBA00000085"/>
    </source>
</evidence>
<evidence type="ECO:0000256" key="4">
    <source>
        <dbReference type="ARBA" id="ARBA00022679"/>
    </source>
</evidence>